<evidence type="ECO:0000313" key="4">
    <source>
        <dbReference type="EMBL" id="MEK0172408.1"/>
    </source>
</evidence>
<comment type="similarity">
    <text evidence="1">Belongs to the bacterial solute-binding protein 8 family.</text>
</comment>
<dbReference type="RefSeq" id="WP_340197249.1">
    <property type="nucleotide sequence ID" value="NZ_JBBKAP010000059.1"/>
</dbReference>
<evidence type="ECO:0000256" key="1">
    <source>
        <dbReference type="ARBA" id="ARBA00008814"/>
    </source>
</evidence>
<keyword evidence="2" id="KW-0732">Signal</keyword>
<dbReference type="InterPro" id="IPR050902">
    <property type="entry name" value="ABC_Transporter_SBP"/>
</dbReference>
<sequence length="375" mass="38493">MSSLRRACTAAASALVVLAVATGCTGVGAGTAGATHAAGRGTSATDPAAGLQAIAPVTDAKGVTGPRTATLATDLPPTASEVDEPELPVTVTDNQDTEVTVTSADRILALDISGTLSSTVYGLGLGDHLVGRDVSTGFSGTEDLPLVTQNGHELSAEAILALRPTVLLTDTSLGPWDVVLQIRKAGVPVVVMDPHRDTTNTDAIIDQVATALGVPATGDRLAAEVHTQEQAVAAQVARIAPSDRADKLKMVFLYVRGNAGIYYLFGRESGADSLIDAVGGRDVATEQDWTGMRPVNAEALVAMQPDLVIMMTKGLESVDGVDGLLQRVPAIAKTPAGEHRRIVDMADTTVMSFGPRTPEIVAALATAIYGPADAS</sequence>
<accession>A0ABU8YD17</accession>
<dbReference type="SUPFAM" id="SSF53807">
    <property type="entry name" value="Helical backbone' metal receptor"/>
    <property type="match status" value="1"/>
</dbReference>
<feature type="domain" description="Fe/B12 periplasmic-binding" evidence="3">
    <location>
        <begin position="108"/>
        <end position="372"/>
    </location>
</feature>
<dbReference type="Gene3D" id="3.40.50.1980">
    <property type="entry name" value="Nitrogenase molybdenum iron protein domain"/>
    <property type="match status" value="2"/>
</dbReference>
<evidence type="ECO:0000313" key="5">
    <source>
        <dbReference type="Proteomes" id="UP001370299"/>
    </source>
</evidence>
<name>A0ABU8YD17_9MICO</name>
<dbReference type="Pfam" id="PF01497">
    <property type="entry name" value="Peripla_BP_2"/>
    <property type="match status" value="1"/>
</dbReference>
<feature type="signal peptide" evidence="2">
    <location>
        <begin position="1"/>
        <end position="29"/>
    </location>
</feature>
<proteinExistence type="inferred from homology"/>
<dbReference type="PROSITE" id="PS50983">
    <property type="entry name" value="FE_B12_PBP"/>
    <property type="match status" value="1"/>
</dbReference>
<comment type="caution">
    <text evidence="4">The sequence shown here is derived from an EMBL/GenBank/DDBJ whole genome shotgun (WGS) entry which is preliminary data.</text>
</comment>
<dbReference type="Proteomes" id="UP001370299">
    <property type="component" value="Unassembled WGS sequence"/>
</dbReference>
<evidence type="ECO:0000256" key="2">
    <source>
        <dbReference type="SAM" id="SignalP"/>
    </source>
</evidence>
<feature type="chain" id="PRO_5045884757" evidence="2">
    <location>
        <begin position="30"/>
        <end position="375"/>
    </location>
</feature>
<evidence type="ECO:0000259" key="3">
    <source>
        <dbReference type="PROSITE" id="PS50983"/>
    </source>
</evidence>
<dbReference type="PROSITE" id="PS51257">
    <property type="entry name" value="PROKAR_LIPOPROTEIN"/>
    <property type="match status" value="1"/>
</dbReference>
<dbReference type="PANTHER" id="PTHR30535:SF4">
    <property type="entry name" value="HEMIN-BINDING PERIPLASMIC PROTEIN HMUT"/>
    <property type="match status" value="1"/>
</dbReference>
<reference evidence="4 5" key="1">
    <citation type="submission" date="2024-03" db="EMBL/GenBank/DDBJ databases">
        <title>Whole genomes of four grape xylem sap localized bacterial endophytes.</title>
        <authorList>
            <person name="Kumar G."/>
            <person name="Savka M.A."/>
        </authorList>
    </citation>
    <scope>NUCLEOTIDE SEQUENCE [LARGE SCALE GENOMIC DNA]</scope>
    <source>
        <strain evidence="4 5">RIT_GXS8</strain>
    </source>
</reference>
<organism evidence="4 5">
    <name type="scientific">Curtobacterium citreum</name>
    <dbReference type="NCBI Taxonomy" id="2036"/>
    <lineage>
        <taxon>Bacteria</taxon>
        <taxon>Bacillati</taxon>
        <taxon>Actinomycetota</taxon>
        <taxon>Actinomycetes</taxon>
        <taxon>Micrococcales</taxon>
        <taxon>Microbacteriaceae</taxon>
        <taxon>Curtobacterium</taxon>
    </lineage>
</organism>
<keyword evidence="5" id="KW-1185">Reference proteome</keyword>
<dbReference type="InterPro" id="IPR002491">
    <property type="entry name" value="ABC_transptr_periplasmic_BD"/>
</dbReference>
<gene>
    <name evidence="4" type="ORF">WMN62_13095</name>
</gene>
<dbReference type="EMBL" id="JBBLYY010000065">
    <property type="protein sequence ID" value="MEK0172408.1"/>
    <property type="molecule type" value="Genomic_DNA"/>
</dbReference>
<dbReference type="PANTHER" id="PTHR30535">
    <property type="entry name" value="VITAMIN B12-BINDING PROTEIN"/>
    <property type="match status" value="1"/>
</dbReference>
<protein>
    <submittedName>
        <fullName evidence="4">ABC transporter substrate-binding protein</fullName>
    </submittedName>
</protein>